<keyword evidence="13" id="KW-1071">Ligand-gated ion channel</keyword>
<dbReference type="InterPro" id="IPR001828">
    <property type="entry name" value="ANF_lig-bd_rcpt"/>
</dbReference>
<dbReference type="Gene3D" id="3.40.190.10">
    <property type="entry name" value="Periplasmic binding protein-like II"/>
    <property type="match status" value="3"/>
</dbReference>
<proteinExistence type="inferred from homology"/>
<keyword evidence="7" id="KW-0770">Synapse</keyword>
<keyword evidence="5 20" id="KW-0812">Transmembrane</keyword>
<dbReference type="InterPro" id="IPR001508">
    <property type="entry name" value="Iono_Glu_rcpt_met"/>
</dbReference>
<dbReference type="Pfam" id="PF01094">
    <property type="entry name" value="ANF_receptor"/>
    <property type="match status" value="1"/>
</dbReference>
<sequence>MLGAVTPDSFDTLHSYTNTFQVPFVTPWFPEKVIPPTSGLIDYAISLKPDYHRAVIDTITFYGWKTIIYIYDSHDGLLRLQQLYQSLQPGMATFRITNVKRVSNAIEVVTFLGSLERLDRWSNKYVVLDCGTKLAKDTLILHVRDVQLGRRNYHYFLTGLVLDDRWEKEVSEYGAINITGFRLLDFSRKVVQNFIEVWRRDSISAQAALMYDAAQVLVDSILRMLRKKPDFLRSNMRRNNFANNSKAIDCNPTNKISPYEYGERISKIIKRTELDGLTGLIRFTETGHRRNFTLQLIEMTVNREMIKIGTWYDDRGLIPVKTKLPGLKELGFYDRNKVYIMSTIAEDPYVIINNEYTDQSSKFTGFCVDLAYLVLEKLEIKFEIRLVKDRKYGAINTKLPSGWDGLVGELVRKEADLAIAPLTVTLEREGVIDFSKPFLSFDVKSKSNTPFSTTFSFFQPLSKEIWLCIIGSFFGVSFCLFLVSRFSPNEWRVMSFTDSHTTENNEVATTKTTVVNEFNLWNSMWFSLGSFMQQGSDIAPRSISGRIVGSVWCFFALVVVSTYTANMASYLTITRINEPLHAYSKVTNCPEDQVPKYIEEPDDTWMGFLSTQSFLGEEKKKPCEMLVSVTQSGIKDFAVAFPKGSKLRDGVNLALQALRDSGELQALVRKWFIDTKCAVDHEVHGTSLSLNQFAGLFYILVAGLGMALTIALLEFIQHGRSEAVRANISLRKALRDNASRNARLNQETPPREQREETDQMDWNGGGFAGYYASGQSGVQEETALHGSFTQV</sequence>
<gene>
    <name evidence="23" type="ORF">KGM_207189</name>
</gene>
<dbReference type="InParanoid" id="A0A212EMP7"/>
<evidence type="ECO:0000256" key="13">
    <source>
        <dbReference type="ARBA" id="ARBA00023286"/>
    </source>
</evidence>
<dbReference type="STRING" id="278856.A0A212EMP7"/>
<dbReference type="KEGG" id="dpl:KGM_207189"/>
<evidence type="ECO:0000256" key="3">
    <source>
        <dbReference type="ARBA" id="ARBA00022448"/>
    </source>
</evidence>
<comment type="similarity">
    <text evidence="2">Belongs to the glutamate-gated ion channel (TC 1.A.10.1) family.</text>
</comment>
<feature type="domain" description="Ionotropic glutamate receptor L-glutamate and glycine-binding" evidence="22">
    <location>
        <begin position="348"/>
        <end position="412"/>
    </location>
</feature>
<evidence type="ECO:0000256" key="17">
    <source>
        <dbReference type="PIRSR" id="PIRSR601508-2"/>
    </source>
</evidence>
<dbReference type="GO" id="GO:0045211">
    <property type="term" value="C:postsynaptic membrane"/>
    <property type="evidence" value="ECO:0007669"/>
    <property type="project" value="UniProtKB-SubCell"/>
</dbReference>
<feature type="transmembrane region" description="Helical" evidence="20">
    <location>
        <begin position="696"/>
        <end position="716"/>
    </location>
</feature>
<dbReference type="SMART" id="SM00079">
    <property type="entry name" value="PBPe"/>
    <property type="match status" value="1"/>
</dbReference>
<dbReference type="FunFam" id="3.40.190.10:FF:000024">
    <property type="entry name" value="Glutamate receptor, ionotropic, delta 1"/>
    <property type="match status" value="1"/>
</dbReference>
<dbReference type="InterPro" id="IPR028082">
    <property type="entry name" value="Peripla_BP_I"/>
</dbReference>
<dbReference type="InterPro" id="IPR001320">
    <property type="entry name" value="Iontro_rcpt_C"/>
</dbReference>
<evidence type="ECO:0000256" key="12">
    <source>
        <dbReference type="ARBA" id="ARBA00023257"/>
    </source>
</evidence>
<evidence type="ECO:0000256" key="5">
    <source>
        <dbReference type="ARBA" id="ARBA00022692"/>
    </source>
</evidence>
<keyword evidence="11" id="KW-0325">Glycoprotein</keyword>
<dbReference type="Proteomes" id="UP000007151">
    <property type="component" value="Unassembled WGS sequence"/>
</dbReference>
<reference evidence="23 24" key="1">
    <citation type="journal article" date="2011" name="Cell">
        <title>The monarch butterfly genome yields insights into long-distance migration.</title>
        <authorList>
            <person name="Zhan S."/>
            <person name="Merlin C."/>
            <person name="Boore J.L."/>
            <person name="Reppert S.M."/>
        </authorList>
    </citation>
    <scope>NUCLEOTIDE SEQUENCE [LARGE SCALE GENOMIC DNA]</scope>
    <source>
        <strain evidence="23">F-2</strain>
    </source>
</reference>
<evidence type="ECO:0000256" key="2">
    <source>
        <dbReference type="ARBA" id="ARBA00008685"/>
    </source>
</evidence>
<accession>A0A212EMP7</accession>
<dbReference type="FunFam" id="1.10.287.70:FF:000143">
    <property type="entry name" value="Probable glutamate receptor"/>
    <property type="match status" value="1"/>
</dbReference>
<evidence type="ECO:0000256" key="9">
    <source>
        <dbReference type="ARBA" id="ARBA00023136"/>
    </source>
</evidence>
<keyword evidence="4" id="KW-1003">Cell membrane</keyword>
<dbReference type="SUPFAM" id="SSF81324">
    <property type="entry name" value="Voltage-gated potassium channels"/>
    <property type="match status" value="1"/>
</dbReference>
<evidence type="ECO:0000259" key="21">
    <source>
        <dbReference type="SMART" id="SM00079"/>
    </source>
</evidence>
<feature type="disulfide bond" evidence="18">
    <location>
        <begin position="623"/>
        <end position="677"/>
    </location>
</feature>
<evidence type="ECO:0008006" key="25">
    <source>
        <dbReference type="Google" id="ProtNLM"/>
    </source>
</evidence>
<evidence type="ECO:0000256" key="6">
    <source>
        <dbReference type="ARBA" id="ARBA00022989"/>
    </source>
</evidence>
<feature type="compositionally biased region" description="Polar residues" evidence="19">
    <location>
        <begin position="739"/>
        <end position="748"/>
    </location>
</feature>
<dbReference type="GO" id="GO:0015276">
    <property type="term" value="F:ligand-gated monoatomic ion channel activity"/>
    <property type="evidence" value="ECO:0007669"/>
    <property type="project" value="InterPro"/>
</dbReference>
<evidence type="ECO:0000256" key="4">
    <source>
        <dbReference type="ARBA" id="ARBA00022475"/>
    </source>
</evidence>
<evidence type="ECO:0000313" key="24">
    <source>
        <dbReference type="Proteomes" id="UP000007151"/>
    </source>
</evidence>
<dbReference type="AlphaFoldDB" id="A0A212EMP7"/>
<evidence type="ECO:0000256" key="18">
    <source>
        <dbReference type="PIRSR" id="PIRSR601508-3"/>
    </source>
</evidence>
<comment type="caution">
    <text evidence="23">The sequence shown here is derived from an EMBL/GenBank/DDBJ whole genome shotgun (WGS) entry which is preliminary data.</text>
</comment>
<protein>
    <recommendedName>
        <fullName evidence="25">Glutamate receptor 1-like</fullName>
    </recommendedName>
</protein>
<evidence type="ECO:0000256" key="19">
    <source>
        <dbReference type="SAM" id="MobiDB-lite"/>
    </source>
</evidence>
<keyword evidence="8" id="KW-0406">Ion transport</keyword>
<evidence type="ECO:0000256" key="14">
    <source>
        <dbReference type="ARBA" id="ARBA00023303"/>
    </source>
</evidence>
<feature type="region of interest" description="Disordered" evidence="19">
    <location>
        <begin position="739"/>
        <end position="759"/>
    </location>
</feature>
<feature type="domain" description="Ionotropic glutamate receptor C-terminal" evidence="21">
    <location>
        <begin position="338"/>
        <end position="674"/>
    </location>
</feature>
<dbReference type="SUPFAM" id="SSF53822">
    <property type="entry name" value="Periplasmic binding protein-like I"/>
    <property type="match status" value="1"/>
</dbReference>
<organism evidence="23 24">
    <name type="scientific">Danaus plexippus plexippus</name>
    <dbReference type="NCBI Taxonomy" id="278856"/>
    <lineage>
        <taxon>Eukaryota</taxon>
        <taxon>Metazoa</taxon>
        <taxon>Ecdysozoa</taxon>
        <taxon>Arthropoda</taxon>
        <taxon>Hexapoda</taxon>
        <taxon>Insecta</taxon>
        <taxon>Pterygota</taxon>
        <taxon>Neoptera</taxon>
        <taxon>Endopterygota</taxon>
        <taxon>Lepidoptera</taxon>
        <taxon>Glossata</taxon>
        <taxon>Ditrysia</taxon>
        <taxon>Papilionoidea</taxon>
        <taxon>Nymphalidae</taxon>
        <taxon>Danainae</taxon>
        <taxon>Danaini</taxon>
        <taxon>Danaina</taxon>
        <taxon>Danaus</taxon>
        <taxon>Danaus</taxon>
    </lineage>
</organism>
<keyword evidence="6 20" id="KW-1133">Transmembrane helix</keyword>
<dbReference type="PANTHER" id="PTHR18966">
    <property type="entry name" value="IONOTROPIC GLUTAMATE RECEPTOR"/>
    <property type="match status" value="1"/>
</dbReference>
<evidence type="ECO:0000256" key="20">
    <source>
        <dbReference type="SAM" id="Phobius"/>
    </source>
</evidence>
<feature type="site" description="Crucial to convey clamshell closure to channel opening" evidence="17">
    <location>
        <position position="580"/>
    </location>
</feature>
<evidence type="ECO:0000313" key="23">
    <source>
        <dbReference type="EMBL" id="OWR42780.1"/>
    </source>
</evidence>
<dbReference type="Pfam" id="PF10613">
    <property type="entry name" value="Lig_chan-Glu_bd"/>
    <property type="match status" value="1"/>
</dbReference>
<keyword evidence="24" id="KW-1185">Reference proteome</keyword>
<dbReference type="SUPFAM" id="SSF53850">
    <property type="entry name" value="Periplasmic binding protein-like II"/>
    <property type="match status" value="1"/>
</dbReference>
<dbReference type="Gene3D" id="1.10.287.70">
    <property type="match status" value="1"/>
</dbReference>
<evidence type="ECO:0000256" key="11">
    <source>
        <dbReference type="ARBA" id="ARBA00023180"/>
    </source>
</evidence>
<keyword evidence="10" id="KW-0675">Receptor</keyword>
<name>A0A212EMP7_DANPL</name>
<dbReference type="SMART" id="SM00918">
    <property type="entry name" value="Lig_chan-Glu_bd"/>
    <property type="match status" value="1"/>
</dbReference>
<keyword evidence="3" id="KW-0813">Transport</keyword>
<feature type="binding site" evidence="16">
    <location>
        <position position="423"/>
    </location>
    <ligand>
        <name>L-glutamate</name>
        <dbReference type="ChEBI" id="CHEBI:29985"/>
    </ligand>
</feature>
<dbReference type="InterPro" id="IPR015683">
    <property type="entry name" value="Ionotropic_Glu_rcpt"/>
</dbReference>
<evidence type="ECO:0000256" key="7">
    <source>
        <dbReference type="ARBA" id="ARBA00023018"/>
    </source>
</evidence>
<evidence type="ECO:0000256" key="10">
    <source>
        <dbReference type="ARBA" id="ARBA00023170"/>
    </source>
</evidence>
<dbReference type="Gene3D" id="3.40.50.2300">
    <property type="match status" value="2"/>
</dbReference>
<dbReference type="Pfam" id="PF00060">
    <property type="entry name" value="Lig_chan"/>
    <property type="match status" value="1"/>
</dbReference>
<feature type="binding site" evidence="16">
    <location>
        <position position="428"/>
    </location>
    <ligand>
        <name>L-glutamate</name>
        <dbReference type="ChEBI" id="CHEBI:29985"/>
    </ligand>
</feature>
<dbReference type="GO" id="GO:0038023">
    <property type="term" value="F:signaling receptor activity"/>
    <property type="evidence" value="ECO:0007669"/>
    <property type="project" value="InterPro"/>
</dbReference>
<feature type="binding site" evidence="16">
    <location>
        <position position="421"/>
    </location>
    <ligand>
        <name>L-glutamate</name>
        <dbReference type="ChEBI" id="CHEBI:29985"/>
    </ligand>
</feature>
<comment type="subcellular location">
    <subcellularLocation>
        <location evidence="1">Cell membrane</location>
        <topology evidence="1">Multi-pass membrane protein</topology>
    </subcellularLocation>
    <subcellularLocation>
        <location evidence="15">Postsynaptic cell membrane</location>
    </subcellularLocation>
</comment>
<dbReference type="eggNOG" id="KOG1054">
    <property type="taxonomic scope" value="Eukaryota"/>
</dbReference>
<dbReference type="EMBL" id="AGBW02013810">
    <property type="protein sequence ID" value="OWR42780.1"/>
    <property type="molecule type" value="Genomic_DNA"/>
</dbReference>
<keyword evidence="18" id="KW-1015">Disulfide bond</keyword>
<keyword evidence="14" id="KW-0407">Ion channel</keyword>
<feature type="transmembrane region" description="Helical" evidence="20">
    <location>
        <begin position="464"/>
        <end position="484"/>
    </location>
</feature>
<evidence type="ECO:0000256" key="8">
    <source>
        <dbReference type="ARBA" id="ARBA00023065"/>
    </source>
</evidence>
<feature type="site" description="Interaction with the cone snail toxin Con-ikot-ikot" evidence="17">
    <location>
        <position position="596"/>
    </location>
</feature>
<evidence type="ECO:0000256" key="1">
    <source>
        <dbReference type="ARBA" id="ARBA00004651"/>
    </source>
</evidence>
<feature type="transmembrane region" description="Helical" evidence="20">
    <location>
        <begin position="551"/>
        <end position="573"/>
    </location>
</feature>
<dbReference type="InterPro" id="IPR019594">
    <property type="entry name" value="Glu/Gly-bd"/>
</dbReference>
<dbReference type="PRINTS" id="PR00177">
    <property type="entry name" value="NMDARECEPTOR"/>
</dbReference>
<keyword evidence="9 20" id="KW-0472">Membrane</keyword>
<dbReference type="FunFam" id="3.40.50.2300:FF:000186">
    <property type="entry name" value="Glutamate receptor 1"/>
    <property type="match status" value="1"/>
</dbReference>
<evidence type="ECO:0000256" key="16">
    <source>
        <dbReference type="PIRSR" id="PIRSR601508-1"/>
    </source>
</evidence>
<evidence type="ECO:0000256" key="15">
    <source>
        <dbReference type="ARBA" id="ARBA00034100"/>
    </source>
</evidence>
<keyword evidence="12" id="KW-0628">Postsynaptic cell membrane</keyword>
<evidence type="ECO:0000259" key="22">
    <source>
        <dbReference type="SMART" id="SM00918"/>
    </source>
</evidence>